<accession>A0A7Y0MV11</accession>
<evidence type="ECO:0000313" key="1">
    <source>
        <dbReference type="EMBL" id="NMR73691.1"/>
    </source>
</evidence>
<sequence length="286" mass="33983">MIIDTDYTALTDIDENIRHYYAEDVRERVIGYAEGEETSPITEQYTVIVLNKPEEITYQDANQRRWEGKSWEQLVKPELERAIAWEDFQVNHDQYLQWLVDVENFVPEITIGEDGEEVATLPPARPVIDMQNRRAVYEVIEVSYDANYYTHNGEYDYLVNDEEFTVTKTPVVERKPDNVIAEFHRNKAQALRDEIQLSNIFIHGYEFQVRQVDRNNMDETLWYAERNNMLDKETVWIAANNKPVRLTYNQIQQIKDAYAIRLEKLFNQYATWTEGDMQTPFEFLEI</sequence>
<organism evidence="1 2">
    <name type="scientific">Vibrio alginolyticus</name>
    <dbReference type="NCBI Taxonomy" id="663"/>
    <lineage>
        <taxon>Bacteria</taxon>
        <taxon>Pseudomonadati</taxon>
        <taxon>Pseudomonadota</taxon>
        <taxon>Gammaproteobacteria</taxon>
        <taxon>Vibrionales</taxon>
        <taxon>Vibrionaceae</taxon>
        <taxon>Vibrio</taxon>
    </lineage>
</organism>
<dbReference type="EMBL" id="JABCMA010000006">
    <property type="protein sequence ID" value="NMR73691.1"/>
    <property type="molecule type" value="Genomic_DNA"/>
</dbReference>
<evidence type="ECO:0000313" key="2">
    <source>
        <dbReference type="Proteomes" id="UP000565155"/>
    </source>
</evidence>
<gene>
    <name evidence="1" type="ORF">HKB35_08700</name>
</gene>
<comment type="caution">
    <text evidence="1">The sequence shown here is derived from an EMBL/GenBank/DDBJ whole genome shotgun (WGS) entry which is preliminary data.</text>
</comment>
<proteinExistence type="predicted"/>
<dbReference type="RefSeq" id="WP_169628560.1">
    <property type="nucleotide sequence ID" value="NZ_JABCMA010000006.1"/>
</dbReference>
<name>A0A7Y0MV11_VIBAL</name>
<protein>
    <submittedName>
        <fullName evidence="1">DUF4376 domain-containing protein</fullName>
    </submittedName>
</protein>
<dbReference type="AlphaFoldDB" id="A0A7Y0MV11"/>
<reference evidence="1 2" key="1">
    <citation type="submission" date="2020-04" db="EMBL/GenBank/DDBJ databases">
        <title>Whole-genome sequencing of Vibrio spp. from China reveals different genetic environments of blaCTX-M-14 among diverse lineages.</title>
        <authorList>
            <person name="Zheng Z."/>
            <person name="Ye L."/>
            <person name="Chen S."/>
        </authorList>
    </citation>
    <scope>NUCLEOTIDE SEQUENCE [LARGE SCALE GENOMIC DNA]</scope>
    <source>
        <strain evidence="1 2">Vb1636</strain>
    </source>
</reference>
<dbReference type="Proteomes" id="UP000565155">
    <property type="component" value="Unassembled WGS sequence"/>
</dbReference>